<dbReference type="Proteomes" id="UP001149607">
    <property type="component" value="Chromosome"/>
</dbReference>
<dbReference type="InterPro" id="IPR008278">
    <property type="entry name" value="4-PPantetheinyl_Trfase_dom"/>
</dbReference>
<dbReference type="EMBL" id="JAPQFL010000003">
    <property type="protein sequence ID" value="MDD9327864.1"/>
    <property type="molecule type" value="Genomic_DNA"/>
</dbReference>
<reference evidence="3" key="1">
    <citation type="submission" date="2022-10" db="EMBL/GenBank/DDBJ databases">
        <authorList>
            <person name="Boutroux M."/>
        </authorList>
    </citation>
    <scope>NUCLEOTIDE SEQUENCE</scope>
    <source>
        <strain evidence="3">51.81</strain>
    </source>
</reference>
<dbReference type="Gene3D" id="3.90.470.20">
    <property type="entry name" value="4'-phosphopantetheinyl transferase domain"/>
    <property type="match status" value="1"/>
</dbReference>
<dbReference type="GO" id="GO:0008897">
    <property type="term" value="F:holo-[acyl-carrier-protein] synthase activity"/>
    <property type="evidence" value="ECO:0007669"/>
    <property type="project" value="InterPro"/>
</dbReference>
<dbReference type="AlphaFoldDB" id="A0A9X4IAY9"/>
<dbReference type="Pfam" id="PF01648">
    <property type="entry name" value="ACPS"/>
    <property type="match status" value="1"/>
</dbReference>
<dbReference type="GO" id="GO:0000287">
    <property type="term" value="F:magnesium ion binding"/>
    <property type="evidence" value="ECO:0007669"/>
    <property type="project" value="InterPro"/>
</dbReference>
<dbReference type="EMBL" id="CP146598">
    <property type="protein sequence ID" value="WWY02361.1"/>
    <property type="molecule type" value="Genomic_DNA"/>
</dbReference>
<keyword evidence="1 3" id="KW-0808">Transferase</keyword>
<dbReference type="RefSeq" id="WP_274585032.1">
    <property type="nucleotide sequence ID" value="NZ_CP146598.1"/>
</dbReference>
<gene>
    <name evidence="3" type="ORF">ORY91_001277</name>
    <name evidence="4" type="ORF">V9W64_06405</name>
</gene>
<dbReference type="InterPro" id="IPR037143">
    <property type="entry name" value="4-PPantetheinyl_Trfase_dom_sf"/>
</dbReference>
<evidence type="ECO:0000313" key="3">
    <source>
        <dbReference type="EMBL" id="MDD9327864.1"/>
    </source>
</evidence>
<feature type="domain" description="4'-phosphopantetheinyl transferase" evidence="2">
    <location>
        <begin position="86"/>
        <end position="170"/>
    </location>
</feature>
<evidence type="ECO:0000256" key="1">
    <source>
        <dbReference type="ARBA" id="ARBA00022679"/>
    </source>
</evidence>
<evidence type="ECO:0000259" key="2">
    <source>
        <dbReference type="Pfam" id="PF01648"/>
    </source>
</evidence>
<dbReference type="SUPFAM" id="SSF56214">
    <property type="entry name" value="4'-phosphopantetheinyl transferase"/>
    <property type="match status" value="1"/>
</dbReference>
<reference evidence="4" key="2">
    <citation type="submission" date="2024-02" db="EMBL/GenBank/DDBJ databases">
        <title>Neisseria leonii sp. nov.</title>
        <authorList>
            <person name="Boutroux M."/>
            <person name="Favre-Rochex S."/>
            <person name="Gorgette O."/>
            <person name="Touak G."/>
            <person name="Muhle E."/>
            <person name="Chesneau O."/>
            <person name="Clermont D."/>
            <person name="Rahi P."/>
        </authorList>
    </citation>
    <scope>NUCLEOTIDE SEQUENCE</scope>
    <source>
        <strain evidence="4">51.81</strain>
    </source>
</reference>
<evidence type="ECO:0000313" key="4">
    <source>
        <dbReference type="EMBL" id="WWY02361.1"/>
    </source>
</evidence>
<name>A0A9X4IAY9_9NEIS</name>
<keyword evidence="5" id="KW-1185">Reference proteome</keyword>
<evidence type="ECO:0000313" key="5">
    <source>
        <dbReference type="Proteomes" id="UP001149607"/>
    </source>
</evidence>
<organism evidence="3">
    <name type="scientific">Neisseria leonii</name>
    <dbReference type="NCBI Taxonomy" id="2995413"/>
    <lineage>
        <taxon>Bacteria</taxon>
        <taxon>Pseudomonadati</taxon>
        <taxon>Pseudomonadota</taxon>
        <taxon>Betaproteobacteria</taxon>
        <taxon>Neisseriales</taxon>
        <taxon>Neisseriaceae</taxon>
        <taxon>Neisseria</taxon>
    </lineage>
</organism>
<sequence>MNGANAGGGAEHKGAVCRLAGPDWAVHYDAARLRPQDRARLLRAPQLAGRADWRVSRALLDGADNPVSLSHSCGYAAVLDAPFSGGIDIEYRRPRDFAALLEWVGSEWERDWWRQSRRPAHDFYRLWTVKEALLKAVGGEFPADMPEVGIGTGADGGIHLRAPSGRWHGATAEIGICSVSAVWAADGQLPVWRRFGSLAALPCLLTEYRAPQAV</sequence>
<protein>
    <submittedName>
        <fullName evidence="3">4'-phosphopantetheinyl transferase superfamily protein</fullName>
    </submittedName>
</protein>
<proteinExistence type="predicted"/>
<accession>A0A9X4IAY9</accession>